<dbReference type="Pfam" id="PF20175">
    <property type="entry name" value="Tra1_central"/>
    <property type="match status" value="1"/>
</dbReference>
<dbReference type="GO" id="GO:0000124">
    <property type="term" value="C:SAGA complex"/>
    <property type="evidence" value="ECO:0007669"/>
    <property type="project" value="TreeGrafter"/>
</dbReference>
<evidence type="ECO:0000313" key="3">
    <source>
        <dbReference type="Proteomes" id="UP000595437"/>
    </source>
</evidence>
<gene>
    <name evidence="2" type="ORF">FKW44_003274</name>
</gene>
<dbReference type="AlphaFoldDB" id="A0A7T8QWX5"/>
<feature type="region of interest" description="Disordered" evidence="1">
    <location>
        <begin position="419"/>
        <end position="440"/>
    </location>
</feature>
<dbReference type="Proteomes" id="UP000595437">
    <property type="component" value="Chromosome 2"/>
</dbReference>
<dbReference type="GO" id="GO:0005634">
    <property type="term" value="C:nucleus"/>
    <property type="evidence" value="ECO:0007669"/>
    <property type="project" value="TreeGrafter"/>
</dbReference>
<feature type="compositionally biased region" description="Low complexity" evidence="1">
    <location>
        <begin position="419"/>
        <end position="428"/>
    </location>
</feature>
<dbReference type="InterPro" id="IPR050517">
    <property type="entry name" value="DDR_Repair_Kinase"/>
</dbReference>
<evidence type="ECO:0000256" key="1">
    <source>
        <dbReference type="SAM" id="MobiDB-lite"/>
    </source>
</evidence>
<protein>
    <submittedName>
        <fullName evidence="2">Transformation/transcription domainassociated proteinlike</fullName>
    </submittedName>
</protein>
<name>A0A7T8QWX5_CALRO</name>
<dbReference type="InterPro" id="IPR046807">
    <property type="entry name" value="Tra1_central"/>
</dbReference>
<dbReference type="PANTHER" id="PTHR11139:SF1">
    <property type="entry name" value="TRANSFORMATION_TRANSCRIPTION DOMAIN-ASSOCIATED PROTEIN"/>
    <property type="match status" value="1"/>
</dbReference>
<dbReference type="OrthoDB" id="5570127at2759"/>
<dbReference type="InterPro" id="IPR016024">
    <property type="entry name" value="ARM-type_fold"/>
</dbReference>
<dbReference type="GO" id="GO:0006355">
    <property type="term" value="P:regulation of DNA-templated transcription"/>
    <property type="evidence" value="ECO:0007669"/>
    <property type="project" value="TreeGrafter"/>
</dbReference>
<dbReference type="SUPFAM" id="SSF48371">
    <property type="entry name" value="ARM repeat"/>
    <property type="match status" value="1"/>
</dbReference>
<dbReference type="GO" id="GO:0006281">
    <property type="term" value="P:DNA repair"/>
    <property type="evidence" value="ECO:0007669"/>
    <property type="project" value="TreeGrafter"/>
</dbReference>
<dbReference type="PANTHER" id="PTHR11139">
    <property type="entry name" value="ATAXIA TELANGIECTASIA MUTATED ATM -RELATED"/>
    <property type="match status" value="1"/>
</dbReference>
<reference evidence="3" key="1">
    <citation type="submission" date="2021-01" db="EMBL/GenBank/DDBJ databases">
        <title>Caligus Genome Assembly.</title>
        <authorList>
            <person name="Gallardo-Escarate C."/>
        </authorList>
    </citation>
    <scope>NUCLEOTIDE SEQUENCE [LARGE SCALE GENOMIC DNA]</scope>
</reference>
<dbReference type="Gene3D" id="1.25.10.10">
    <property type="entry name" value="Leucine-rich Repeat Variant"/>
    <property type="match status" value="1"/>
</dbReference>
<sequence>MSLSVSGSSSVEELFRSHASILRDPLAKDEAKLKSAQELSERLEDHPDVFVKESLGVLLGLLRDGSPHFIAEYNVQQVRKTALECLQRLPAESLKPHFKSVLSLMFKLLESENEENVLVILRIIIELHKQFRPMHSLEITQFLQLVKSIYKELPNHLPKIFEPRDPIKVKDLGELNIEALLGETFTVTTITTEKKAPDGASHVSYNLIPKAVLSLKVLQELPIIVVLMYQLYKQFVHQEVAEFIPLIMNTITLQPSLQVRNHRKFNKEVFVDFMGAQIKTLSFLAYIIRIYLKVVSSHSGQMVEGMLSLLAICPHEVAHLRKELLIAARHILATDLRTKFVPHMEKLFDENILLGRGWTTHESLRPLAYSTLADLVHHVRQHILLSDLSRAVQLFSLNVHDESSPPPFKPCPASSSSTSWSAFGAGATRSKVGETGGSYL</sequence>
<keyword evidence="3" id="KW-1185">Reference proteome</keyword>
<dbReference type="InterPro" id="IPR011989">
    <property type="entry name" value="ARM-like"/>
</dbReference>
<dbReference type="GO" id="GO:0035267">
    <property type="term" value="C:NuA4 histone acetyltransferase complex"/>
    <property type="evidence" value="ECO:0007669"/>
    <property type="project" value="TreeGrafter"/>
</dbReference>
<dbReference type="EMBL" id="CP045891">
    <property type="protein sequence ID" value="QQP58072.1"/>
    <property type="molecule type" value="Genomic_DNA"/>
</dbReference>
<organism evidence="2 3">
    <name type="scientific">Caligus rogercresseyi</name>
    <name type="common">Sea louse</name>
    <dbReference type="NCBI Taxonomy" id="217165"/>
    <lineage>
        <taxon>Eukaryota</taxon>
        <taxon>Metazoa</taxon>
        <taxon>Ecdysozoa</taxon>
        <taxon>Arthropoda</taxon>
        <taxon>Crustacea</taxon>
        <taxon>Multicrustacea</taxon>
        <taxon>Hexanauplia</taxon>
        <taxon>Copepoda</taxon>
        <taxon>Siphonostomatoida</taxon>
        <taxon>Caligidae</taxon>
        <taxon>Caligus</taxon>
    </lineage>
</organism>
<proteinExistence type="predicted"/>
<accession>A0A7T8QWX5</accession>
<evidence type="ECO:0000313" key="2">
    <source>
        <dbReference type="EMBL" id="QQP58072.1"/>
    </source>
</evidence>